<protein>
    <submittedName>
        <fullName evidence="2">GNAT family N-acetyltransferase</fullName>
    </submittedName>
</protein>
<dbReference type="AlphaFoldDB" id="A0A5Q2TSH3"/>
<dbReference type="CDD" id="cd04301">
    <property type="entry name" value="NAT_SF"/>
    <property type="match status" value="1"/>
</dbReference>
<dbReference type="Pfam" id="PF13508">
    <property type="entry name" value="Acetyltransf_7"/>
    <property type="match status" value="1"/>
</dbReference>
<dbReference type="SUPFAM" id="SSF55729">
    <property type="entry name" value="Acyl-CoA N-acyltransferases (Nat)"/>
    <property type="match status" value="1"/>
</dbReference>
<dbReference type="PANTHER" id="PTHR43233:SF1">
    <property type="entry name" value="FAMILY N-ACETYLTRANSFERASE, PUTATIVE (AFU_ORTHOLOGUE AFUA_6G03350)-RELATED"/>
    <property type="match status" value="1"/>
</dbReference>
<dbReference type="InterPro" id="IPR016181">
    <property type="entry name" value="Acyl_CoA_acyltransferase"/>
</dbReference>
<accession>A0A5Q2TSH3</accession>
<keyword evidence="3" id="KW-1185">Reference proteome</keyword>
<dbReference type="InterPro" id="IPR000182">
    <property type="entry name" value="GNAT_dom"/>
</dbReference>
<dbReference type="Gene3D" id="3.40.630.30">
    <property type="match status" value="1"/>
</dbReference>
<dbReference type="PROSITE" id="PS51186">
    <property type="entry name" value="GNAT"/>
    <property type="match status" value="1"/>
</dbReference>
<dbReference type="EMBL" id="CP045915">
    <property type="protein sequence ID" value="QGH35718.1"/>
    <property type="molecule type" value="Genomic_DNA"/>
</dbReference>
<dbReference type="GO" id="GO:0016747">
    <property type="term" value="F:acyltransferase activity, transferring groups other than amino-acyl groups"/>
    <property type="evidence" value="ECO:0007669"/>
    <property type="project" value="InterPro"/>
</dbReference>
<dbReference type="RefSeq" id="WP_153792007.1">
    <property type="nucleotide sequence ID" value="NZ_CP045915.1"/>
</dbReference>
<proteinExistence type="predicted"/>
<sequence>MEWHHNNYVISDDKYLLNLDIIYNLLKPTYWANDRSKETIKHSINNSFSFGVYLENKQIGFARVVSDQAVFSWILDVVIDPEYQGRGVGSILMQYILEHPSLKKTKFALATKDAQPFYETFNFIERPCMVRRIAKDEQ</sequence>
<evidence type="ECO:0000313" key="2">
    <source>
        <dbReference type="EMBL" id="QGH35718.1"/>
    </source>
</evidence>
<keyword evidence="2" id="KW-0808">Transferase</keyword>
<feature type="domain" description="N-acetyltransferase" evidence="1">
    <location>
        <begin position="8"/>
        <end position="138"/>
    </location>
</feature>
<name>A0A5Q2TSH3_9BACI</name>
<dbReference type="KEGG" id="grc:GI584_17425"/>
<dbReference type="PANTHER" id="PTHR43233">
    <property type="entry name" value="FAMILY N-ACETYLTRANSFERASE, PUTATIVE (AFU_ORTHOLOGUE AFUA_6G03350)-RELATED"/>
    <property type="match status" value="1"/>
</dbReference>
<reference evidence="2 3" key="1">
    <citation type="submission" date="2019-11" db="EMBL/GenBank/DDBJ databases">
        <title>Gracilibacillus salitolerans sp. nov., a moderate halophile isolated from a saline soil in northwest China.</title>
        <authorList>
            <person name="Gan L."/>
        </authorList>
    </citation>
    <scope>NUCLEOTIDE SEQUENCE [LARGE SCALE GENOMIC DNA]</scope>
    <source>
        <strain evidence="2 3">SCU50</strain>
    </source>
</reference>
<evidence type="ECO:0000259" key="1">
    <source>
        <dbReference type="PROSITE" id="PS51186"/>
    </source>
</evidence>
<gene>
    <name evidence="2" type="ORF">GI584_17425</name>
</gene>
<dbReference type="InterPro" id="IPR053144">
    <property type="entry name" value="Acetyltransferase_Butenolide"/>
</dbReference>
<dbReference type="Proteomes" id="UP000339690">
    <property type="component" value="Chromosome"/>
</dbReference>
<evidence type="ECO:0000313" key="3">
    <source>
        <dbReference type="Proteomes" id="UP000339690"/>
    </source>
</evidence>
<organism evidence="2 3">
    <name type="scientific">Gracilibacillus salitolerans</name>
    <dbReference type="NCBI Taxonomy" id="2663022"/>
    <lineage>
        <taxon>Bacteria</taxon>
        <taxon>Bacillati</taxon>
        <taxon>Bacillota</taxon>
        <taxon>Bacilli</taxon>
        <taxon>Bacillales</taxon>
        <taxon>Bacillaceae</taxon>
        <taxon>Gracilibacillus</taxon>
    </lineage>
</organism>